<comment type="caution">
    <text evidence="1">The sequence shown here is derived from an EMBL/GenBank/DDBJ whole genome shotgun (WGS) entry which is preliminary data.</text>
</comment>
<dbReference type="Pfam" id="PF11322">
    <property type="entry name" value="DUF3124"/>
    <property type="match status" value="1"/>
</dbReference>
<proteinExistence type="predicted"/>
<name>A0AAE3QUR9_9BACT</name>
<dbReference type="InterPro" id="IPR021471">
    <property type="entry name" value="DUF3124"/>
</dbReference>
<accession>A0AAE3QUR9</accession>
<dbReference type="RefSeq" id="WP_313988794.1">
    <property type="nucleotide sequence ID" value="NZ_JASJOS010000023.1"/>
</dbReference>
<evidence type="ECO:0000313" key="2">
    <source>
        <dbReference type="Proteomes" id="UP001241110"/>
    </source>
</evidence>
<organism evidence="1 2">
    <name type="scientific">Xanthocytophaga flava</name>
    <dbReference type="NCBI Taxonomy" id="3048013"/>
    <lineage>
        <taxon>Bacteria</taxon>
        <taxon>Pseudomonadati</taxon>
        <taxon>Bacteroidota</taxon>
        <taxon>Cytophagia</taxon>
        <taxon>Cytophagales</taxon>
        <taxon>Rhodocytophagaceae</taxon>
        <taxon>Xanthocytophaga</taxon>
    </lineage>
</organism>
<dbReference type="AlphaFoldDB" id="A0AAE3QUR9"/>
<evidence type="ECO:0000313" key="1">
    <source>
        <dbReference type="EMBL" id="MDJ1485782.1"/>
    </source>
</evidence>
<sequence length="176" mass="20090">MKNGLLADHVWTLGFCLLLFIQCKQEKKFTGHKTVREYITAQIKFDTLTYQEKVYVPTYSEIYHNAEDQYFPLLTSLSIRNTSLTEKMYVNDVDYYDTEGKQLKKYLEKPIVLKPLQSVEFPVTHNDKGGAGANFIVTWGCTGNMIPIIQAVMIGSAYQQGISFVTEGVVIEKKDL</sequence>
<protein>
    <submittedName>
        <fullName evidence="1">DUF3124 domain-containing protein</fullName>
    </submittedName>
</protein>
<reference evidence="1" key="1">
    <citation type="submission" date="2023-05" db="EMBL/GenBank/DDBJ databases">
        <authorList>
            <person name="Zhang X."/>
        </authorList>
    </citation>
    <scope>NUCLEOTIDE SEQUENCE</scope>
    <source>
        <strain evidence="1">YF14B1</strain>
    </source>
</reference>
<dbReference type="Proteomes" id="UP001241110">
    <property type="component" value="Unassembled WGS sequence"/>
</dbReference>
<gene>
    <name evidence="1" type="ORF">QNI16_35200</name>
</gene>
<dbReference type="EMBL" id="JASJOS010000023">
    <property type="protein sequence ID" value="MDJ1485782.1"/>
    <property type="molecule type" value="Genomic_DNA"/>
</dbReference>